<dbReference type="EMBL" id="UZAU01000542">
    <property type="status" value="NOT_ANNOTATED_CDS"/>
    <property type="molecule type" value="Genomic_DNA"/>
</dbReference>
<dbReference type="AlphaFoldDB" id="A0A803PLI4"/>
<reference evidence="2" key="2">
    <citation type="submission" date="2021-03" db="UniProtKB">
        <authorList>
            <consortium name="EnsemblPlants"/>
        </authorList>
    </citation>
    <scope>IDENTIFICATION</scope>
</reference>
<protein>
    <recommendedName>
        <fullName evidence="4">DUF4283 domain-containing protein</fullName>
    </recommendedName>
</protein>
<dbReference type="PANTHER" id="PTHR31087">
    <property type="match status" value="1"/>
</dbReference>
<dbReference type="InterPro" id="IPR025659">
    <property type="entry name" value="Tubby-like_C"/>
</dbReference>
<comment type="similarity">
    <text evidence="1">Belongs to the LOR family.</text>
</comment>
<dbReference type="EnsemblPlants" id="evm.model.05.1482">
    <property type="protein sequence ID" value="cds.evm.model.05.1482"/>
    <property type="gene ID" value="evm.TU.05.1482"/>
</dbReference>
<dbReference type="Pfam" id="PF04525">
    <property type="entry name" value="LOR"/>
    <property type="match status" value="1"/>
</dbReference>
<accession>A0A803PLI4</accession>
<dbReference type="Gene3D" id="2.40.160.200">
    <property type="entry name" value="LURP1-related"/>
    <property type="match status" value="1"/>
</dbReference>
<evidence type="ECO:0000313" key="3">
    <source>
        <dbReference type="Proteomes" id="UP000596661"/>
    </source>
</evidence>
<evidence type="ECO:0000313" key="2">
    <source>
        <dbReference type="EnsemblPlants" id="cds.evm.model.05.1482"/>
    </source>
</evidence>
<dbReference type="PANTHER" id="PTHR31087:SF153">
    <property type="entry name" value="PROTEIN LURP-ONE-RELATED 11"/>
    <property type="match status" value="1"/>
</dbReference>
<proteinExistence type="inferred from homology"/>
<dbReference type="InterPro" id="IPR038595">
    <property type="entry name" value="LOR_sf"/>
</dbReference>
<dbReference type="SUPFAM" id="SSF54518">
    <property type="entry name" value="Tubby C-terminal domain-like"/>
    <property type="match status" value="1"/>
</dbReference>
<organism evidence="2 3">
    <name type="scientific">Cannabis sativa</name>
    <name type="common">Hemp</name>
    <name type="synonym">Marijuana</name>
    <dbReference type="NCBI Taxonomy" id="3483"/>
    <lineage>
        <taxon>Eukaryota</taxon>
        <taxon>Viridiplantae</taxon>
        <taxon>Streptophyta</taxon>
        <taxon>Embryophyta</taxon>
        <taxon>Tracheophyta</taxon>
        <taxon>Spermatophyta</taxon>
        <taxon>Magnoliopsida</taxon>
        <taxon>eudicotyledons</taxon>
        <taxon>Gunneridae</taxon>
        <taxon>Pentapetalae</taxon>
        <taxon>rosids</taxon>
        <taxon>fabids</taxon>
        <taxon>Rosales</taxon>
        <taxon>Cannabaceae</taxon>
        <taxon>Cannabis</taxon>
    </lineage>
</organism>
<name>A0A803PLI4_CANSA</name>
<dbReference type="InterPro" id="IPR007612">
    <property type="entry name" value="LOR"/>
</dbReference>
<evidence type="ECO:0000256" key="1">
    <source>
        <dbReference type="ARBA" id="ARBA00005437"/>
    </source>
</evidence>
<keyword evidence="3" id="KW-1185">Reference proteome</keyword>
<dbReference type="Proteomes" id="UP000596661">
    <property type="component" value="Chromosome 5"/>
</dbReference>
<reference evidence="2" key="1">
    <citation type="submission" date="2018-11" db="EMBL/GenBank/DDBJ databases">
        <authorList>
            <person name="Grassa J C."/>
        </authorList>
    </citation>
    <scope>NUCLEOTIDE SEQUENCE [LARGE SCALE GENOMIC DNA]</scope>
</reference>
<evidence type="ECO:0008006" key="4">
    <source>
        <dbReference type="Google" id="ProtNLM"/>
    </source>
</evidence>
<dbReference type="Gramene" id="evm.model.05.1482">
    <property type="protein sequence ID" value="cds.evm.model.05.1482"/>
    <property type="gene ID" value="evm.TU.05.1482"/>
</dbReference>
<sequence length="388" mass="44045">MLMGVNPPFAVFEGFVKRNWGYLGIERVVRMNMELTIVTFKDEETRDLVFVSGAVQFDKKLVIVRPWTQDLDTVTLVSSVLLWIRLPNLGLQYWGINCLNALRTGLKDCVKKNLKERKDVVREKVAGEMKAREVKKKEIGDVEQSYHQAKGEYQLALTKAQASPTDSLAEELEKVVATKFQTQCAMFQSFLVQRKVIWAAAVRLLNLLMLGNGCTAYNQNGQVVYRIDNYDHKNSNEVFLMDLNGKVLFTILRKKMWVFRKWEGYKSGNKINTEKPLFQVRKNCRVLNFGGGFSCKVTFKYNDDDDDDDNNNNNNNQVIDYRLEGSAGKSALRILDGQGGLVAEAKRKQSSTGVILGDDVLNLVIEASVDHSLVMALVTVYGLMKRKM</sequence>